<feature type="domain" description="Histidine kinase" evidence="10">
    <location>
        <begin position="286"/>
        <end position="502"/>
    </location>
</feature>
<dbReference type="InterPro" id="IPR013655">
    <property type="entry name" value="PAS_fold_3"/>
</dbReference>
<dbReference type="SUPFAM" id="SSF55874">
    <property type="entry name" value="ATPase domain of HSP90 chaperone/DNA topoisomerase II/histidine kinase"/>
    <property type="match status" value="1"/>
</dbReference>
<evidence type="ECO:0000256" key="1">
    <source>
        <dbReference type="ARBA" id="ARBA00000085"/>
    </source>
</evidence>
<evidence type="ECO:0000256" key="6">
    <source>
        <dbReference type="ARBA" id="ARBA00022777"/>
    </source>
</evidence>
<dbReference type="EC" id="2.7.13.3" evidence="2"/>
<dbReference type="InterPro" id="IPR036097">
    <property type="entry name" value="HisK_dim/P_sf"/>
</dbReference>
<dbReference type="PANTHER" id="PTHR43065">
    <property type="entry name" value="SENSOR HISTIDINE KINASE"/>
    <property type="match status" value="1"/>
</dbReference>
<evidence type="ECO:0000256" key="4">
    <source>
        <dbReference type="ARBA" id="ARBA00022679"/>
    </source>
</evidence>
<keyword evidence="4" id="KW-0808">Transferase</keyword>
<gene>
    <name evidence="13" type="ORF">EOE66_19695</name>
</gene>
<dbReference type="CDD" id="cd17546">
    <property type="entry name" value="REC_hyHK_CKI1_RcsC-like"/>
    <property type="match status" value="1"/>
</dbReference>
<evidence type="ECO:0000256" key="8">
    <source>
        <dbReference type="ARBA" id="ARBA00023012"/>
    </source>
</evidence>
<reference evidence="13 14" key="1">
    <citation type="submission" date="2019-01" db="EMBL/GenBank/DDBJ databases">
        <authorList>
            <person name="Chen W.-M."/>
        </authorList>
    </citation>
    <scope>NUCLEOTIDE SEQUENCE [LARGE SCALE GENOMIC DNA]</scope>
    <source>
        <strain evidence="13 14">KYPY4</strain>
    </source>
</reference>
<dbReference type="SMART" id="SM00388">
    <property type="entry name" value="HisKA"/>
    <property type="match status" value="1"/>
</dbReference>
<dbReference type="Gene3D" id="3.40.50.2300">
    <property type="match status" value="1"/>
</dbReference>
<dbReference type="InterPro" id="IPR003661">
    <property type="entry name" value="HisK_dim/P_dom"/>
</dbReference>
<dbReference type="CDD" id="cd00082">
    <property type="entry name" value="HisKA"/>
    <property type="match status" value="1"/>
</dbReference>
<dbReference type="Gene3D" id="3.30.450.20">
    <property type="entry name" value="PAS domain"/>
    <property type="match status" value="2"/>
</dbReference>
<dbReference type="Proteomes" id="UP000285575">
    <property type="component" value="Unassembled WGS sequence"/>
</dbReference>
<feature type="modified residue" description="4-aspartylphosphate" evidence="9">
    <location>
        <position position="573"/>
    </location>
</feature>
<evidence type="ECO:0000259" key="10">
    <source>
        <dbReference type="PROSITE" id="PS50109"/>
    </source>
</evidence>
<dbReference type="InterPro" id="IPR036890">
    <property type="entry name" value="HATPase_C_sf"/>
</dbReference>
<comment type="catalytic activity">
    <reaction evidence="1">
        <text>ATP + protein L-histidine = ADP + protein N-phospho-L-histidine.</text>
        <dbReference type="EC" id="2.7.13.3"/>
    </reaction>
</comment>
<evidence type="ECO:0000313" key="14">
    <source>
        <dbReference type="Proteomes" id="UP000285575"/>
    </source>
</evidence>
<comment type="caution">
    <text evidence="13">The sequence shown here is derived from an EMBL/GenBank/DDBJ whole genome shotgun (WGS) entry which is preliminary data.</text>
</comment>
<accession>A0A437RAS2</accession>
<dbReference type="PANTHER" id="PTHR43065:SF46">
    <property type="entry name" value="C4-DICARBOXYLATE TRANSPORT SENSOR PROTEIN DCTB"/>
    <property type="match status" value="1"/>
</dbReference>
<protein>
    <recommendedName>
        <fullName evidence="2">histidine kinase</fullName>
        <ecNumber evidence="2">2.7.13.3</ecNumber>
    </recommendedName>
</protein>
<dbReference type="SMART" id="SM00387">
    <property type="entry name" value="HATPase_c"/>
    <property type="match status" value="1"/>
</dbReference>
<evidence type="ECO:0000313" key="13">
    <source>
        <dbReference type="EMBL" id="RVU43881.1"/>
    </source>
</evidence>
<keyword evidence="8" id="KW-0902">Two-component regulatory system</keyword>
<dbReference type="PRINTS" id="PR00344">
    <property type="entry name" value="BCTRLSENSOR"/>
</dbReference>
<keyword evidence="5" id="KW-0547">Nucleotide-binding</keyword>
<dbReference type="NCBIfam" id="TIGR00229">
    <property type="entry name" value="sensory_box"/>
    <property type="match status" value="1"/>
</dbReference>
<dbReference type="InterPro" id="IPR001610">
    <property type="entry name" value="PAC"/>
</dbReference>
<keyword evidence="7" id="KW-0067">ATP-binding</keyword>
<dbReference type="Pfam" id="PF00512">
    <property type="entry name" value="HisKA"/>
    <property type="match status" value="1"/>
</dbReference>
<dbReference type="Pfam" id="PF02518">
    <property type="entry name" value="HATPase_c"/>
    <property type="match status" value="1"/>
</dbReference>
<organism evidence="13 14">
    <name type="scientific">Rubrivivax rivuli</name>
    <dbReference type="NCBI Taxonomy" id="1862385"/>
    <lineage>
        <taxon>Bacteria</taxon>
        <taxon>Pseudomonadati</taxon>
        <taxon>Pseudomonadota</taxon>
        <taxon>Betaproteobacteria</taxon>
        <taxon>Burkholderiales</taxon>
        <taxon>Sphaerotilaceae</taxon>
        <taxon>Rubrivivax</taxon>
    </lineage>
</organism>
<dbReference type="CDD" id="cd00130">
    <property type="entry name" value="PAS"/>
    <property type="match status" value="2"/>
</dbReference>
<dbReference type="InterPro" id="IPR005467">
    <property type="entry name" value="His_kinase_dom"/>
</dbReference>
<dbReference type="SMART" id="SM00091">
    <property type="entry name" value="PAS"/>
    <property type="match status" value="2"/>
</dbReference>
<dbReference type="GO" id="GO:0005524">
    <property type="term" value="F:ATP binding"/>
    <property type="evidence" value="ECO:0007669"/>
    <property type="project" value="UniProtKB-KW"/>
</dbReference>
<dbReference type="InterPro" id="IPR000700">
    <property type="entry name" value="PAS-assoc_C"/>
</dbReference>
<dbReference type="EMBL" id="SACR01000006">
    <property type="protein sequence ID" value="RVU43881.1"/>
    <property type="molecule type" value="Genomic_DNA"/>
</dbReference>
<feature type="domain" description="PAC" evidence="12">
    <location>
        <begin position="221"/>
        <end position="273"/>
    </location>
</feature>
<dbReference type="Gene3D" id="3.30.565.10">
    <property type="entry name" value="Histidine kinase-like ATPase, C-terminal domain"/>
    <property type="match status" value="1"/>
</dbReference>
<evidence type="ECO:0000256" key="3">
    <source>
        <dbReference type="ARBA" id="ARBA00022553"/>
    </source>
</evidence>
<dbReference type="SMART" id="SM00086">
    <property type="entry name" value="PAC"/>
    <property type="match status" value="1"/>
</dbReference>
<keyword evidence="6 13" id="KW-0418">Kinase</keyword>
<proteinExistence type="predicted"/>
<evidence type="ECO:0000256" key="9">
    <source>
        <dbReference type="PROSITE-ProRule" id="PRU00169"/>
    </source>
</evidence>
<dbReference type="InterPro" id="IPR003594">
    <property type="entry name" value="HATPase_dom"/>
</dbReference>
<dbReference type="PROSITE" id="PS50113">
    <property type="entry name" value="PAC"/>
    <property type="match status" value="1"/>
</dbReference>
<dbReference type="InterPro" id="IPR011006">
    <property type="entry name" value="CheY-like_superfamily"/>
</dbReference>
<dbReference type="SUPFAM" id="SSF52172">
    <property type="entry name" value="CheY-like"/>
    <property type="match status" value="1"/>
</dbReference>
<evidence type="ECO:0000256" key="7">
    <source>
        <dbReference type="ARBA" id="ARBA00022840"/>
    </source>
</evidence>
<feature type="domain" description="Response regulatory" evidence="11">
    <location>
        <begin position="519"/>
        <end position="639"/>
    </location>
</feature>
<sequence length="651" mass="69758">MLAGMALDPSATEGTVSRDLLYRSLFEHSPMEVHIWQLVRDEQGALLTWRLVEANAAALKAWGLRLEDAVGRTAGDLFPDADTVATLRPMVEEIMASGQPLQWERAFAGAQQIFRMMSIPVGDCFISTGFDVTAERQRQQALEHALQSVTQATLAGGVGLWDWDLRTNEVHYSDAWKRQLGYAPDEVADSFEEWRVRVHPDDLEPTLAAAQASLEDPGQPYDVIVRMRHRDGSYRWILGQASVLRDEAGRPRRMVGSQIDITERRRLEDRVREAQKLESLGTLAAGIAHDFNNLLTAVRGNVSLLRAMPLAPPEADGLLKVLEDATGRAAALTKQLLTFAKGGAPVREVASIGELIVDSATFVARGSKARCEFAIASDLAAVHADVGQLSQVIGNLVINAIQAMPQGGAIRIGAGNTRLGAEHASGLPAGPYVQITVADEGGGISPADLPHIFDPFFTTKPQGSGLGLSTSYAILARHGGRITVESTLGQGSLFTLFLPATDAVPRAPAVPCAVAGTGRILVMDDDETIRVLAQRMLERLGYAADACGHGEEALALYGRARQAGQPYDAVILDLTIPGHEGGAQVLARLRAHDPQVVAIVASGYADDDVLAHHEAHGFRGRLQKPFDLTTLSVELARVLGLAPSGGARSTA</sequence>
<keyword evidence="3 9" id="KW-0597">Phosphoprotein</keyword>
<dbReference type="GO" id="GO:0000155">
    <property type="term" value="F:phosphorelay sensor kinase activity"/>
    <property type="evidence" value="ECO:0007669"/>
    <property type="project" value="InterPro"/>
</dbReference>
<name>A0A437RAS2_9BURK</name>
<dbReference type="Pfam" id="PF08447">
    <property type="entry name" value="PAS_3"/>
    <property type="match status" value="1"/>
</dbReference>
<dbReference type="InterPro" id="IPR004358">
    <property type="entry name" value="Sig_transdc_His_kin-like_C"/>
</dbReference>
<dbReference type="AlphaFoldDB" id="A0A437RAS2"/>
<dbReference type="SMART" id="SM00448">
    <property type="entry name" value="REC"/>
    <property type="match status" value="1"/>
</dbReference>
<dbReference type="SUPFAM" id="SSF55785">
    <property type="entry name" value="PYP-like sensor domain (PAS domain)"/>
    <property type="match status" value="2"/>
</dbReference>
<evidence type="ECO:0000256" key="2">
    <source>
        <dbReference type="ARBA" id="ARBA00012438"/>
    </source>
</evidence>
<dbReference type="InterPro" id="IPR000014">
    <property type="entry name" value="PAS"/>
</dbReference>
<dbReference type="PROSITE" id="PS50110">
    <property type="entry name" value="RESPONSE_REGULATORY"/>
    <property type="match status" value="1"/>
</dbReference>
<dbReference type="Pfam" id="PF00072">
    <property type="entry name" value="Response_reg"/>
    <property type="match status" value="1"/>
</dbReference>
<dbReference type="PROSITE" id="PS50109">
    <property type="entry name" value="HIS_KIN"/>
    <property type="match status" value="1"/>
</dbReference>
<dbReference type="InterPro" id="IPR001789">
    <property type="entry name" value="Sig_transdc_resp-reg_receiver"/>
</dbReference>
<dbReference type="SUPFAM" id="SSF47384">
    <property type="entry name" value="Homodimeric domain of signal transducing histidine kinase"/>
    <property type="match status" value="1"/>
</dbReference>
<dbReference type="InterPro" id="IPR035965">
    <property type="entry name" value="PAS-like_dom_sf"/>
</dbReference>
<keyword evidence="14" id="KW-1185">Reference proteome</keyword>
<evidence type="ECO:0000256" key="5">
    <source>
        <dbReference type="ARBA" id="ARBA00022741"/>
    </source>
</evidence>
<evidence type="ECO:0000259" key="11">
    <source>
        <dbReference type="PROSITE" id="PS50110"/>
    </source>
</evidence>
<evidence type="ECO:0000259" key="12">
    <source>
        <dbReference type="PROSITE" id="PS50113"/>
    </source>
</evidence>
<dbReference type="OrthoDB" id="5389366at2"/>
<dbReference type="Pfam" id="PF13426">
    <property type="entry name" value="PAS_9"/>
    <property type="match status" value="1"/>
</dbReference>
<dbReference type="Gene3D" id="1.10.287.130">
    <property type="match status" value="1"/>
</dbReference>